<evidence type="ECO:0000256" key="7">
    <source>
        <dbReference type="ARBA" id="ARBA00022749"/>
    </source>
</evidence>
<evidence type="ECO:0000256" key="12">
    <source>
        <dbReference type="PROSITE-ProRule" id="PRU00886"/>
    </source>
</evidence>
<evidence type="ECO:0000313" key="14">
    <source>
        <dbReference type="EMBL" id="CAA9891460.1"/>
    </source>
</evidence>
<evidence type="ECO:0000256" key="8">
    <source>
        <dbReference type="ARBA" id="ARBA00022755"/>
    </source>
</evidence>
<feature type="binding site" evidence="12">
    <location>
        <begin position="238"/>
        <end position="244"/>
    </location>
    <ligand>
        <name>ATP</name>
        <dbReference type="ChEBI" id="CHEBI:30616"/>
    </ligand>
</feature>
<reference evidence="14 15" key="1">
    <citation type="submission" date="2020-02" db="EMBL/GenBank/DDBJ databases">
        <authorList>
            <person name="Hogendoorn C."/>
        </authorList>
    </citation>
    <scope>NUCLEOTIDE SEQUENCE [LARGE SCALE GENOMIC DNA]</scope>
    <source>
        <strain evidence="14">METHB21</strain>
    </source>
</reference>
<dbReference type="PRINTS" id="PR00097">
    <property type="entry name" value="ANTSNTHASEII"/>
</dbReference>
<dbReference type="SUPFAM" id="SSF52402">
    <property type="entry name" value="Adenine nucleotide alpha hydrolases-like"/>
    <property type="match status" value="1"/>
</dbReference>
<dbReference type="EMBL" id="CADCXN010000071">
    <property type="protein sequence ID" value="CAA9891460.1"/>
    <property type="molecule type" value="Genomic_DNA"/>
</dbReference>
<keyword evidence="15" id="KW-1185">Reference proteome</keyword>
<dbReference type="PANTHER" id="PTHR11922:SF2">
    <property type="entry name" value="GMP SYNTHASE [GLUTAMINE-HYDROLYZING]"/>
    <property type="match status" value="1"/>
</dbReference>
<dbReference type="GO" id="GO:0008483">
    <property type="term" value="F:transaminase activity"/>
    <property type="evidence" value="ECO:0007669"/>
    <property type="project" value="UniProtKB-KW"/>
</dbReference>
<dbReference type="Gene3D" id="3.30.300.10">
    <property type="match status" value="1"/>
</dbReference>
<evidence type="ECO:0000256" key="4">
    <source>
        <dbReference type="ARBA" id="ARBA00021562"/>
    </source>
</evidence>
<dbReference type="FunFam" id="3.40.50.880:FF:000001">
    <property type="entry name" value="GMP synthase [glutamine-hydrolyzing]"/>
    <property type="match status" value="1"/>
</dbReference>
<evidence type="ECO:0000259" key="13">
    <source>
        <dbReference type="PROSITE" id="PS51553"/>
    </source>
</evidence>
<dbReference type="EC" id="6.3.5.2" evidence="3 11"/>
<dbReference type="FunFam" id="3.30.300.10:FF:000002">
    <property type="entry name" value="GMP synthase [glutamine-hydrolyzing]"/>
    <property type="match status" value="1"/>
</dbReference>
<dbReference type="Gene3D" id="3.40.50.620">
    <property type="entry name" value="HUPs"/>
    <property type="match status" value="1"/>
</dbReference>
<evidence type="ECO:0000256" key="2">
    <source>
        <dbReference type="ARBA" id="ARBA00005153"/>
    </source>
</evidence>
<evidence type="ECO:0000256" key="10">
    <source>
        <dbReference type="ARBA" id="ARBA00022962"/>
    </source>
</evidence>
<dbReference type="PRINTS" id="PR00096">
    <property type="entry name" value="GATASE"/>
</dbReference>
<dbReference type="FunFam" id="3.40.50.620:FF:000001">
    <property type="entry name" value="GMP synthase [glutamine-hydrolyzing]"/>
    <property type="match status" value="1"/>
</dbReference>
<evidence type="ECO:0000256" key="6">
    <source>
        <dbReference type="ARBA" id="ARBA00022741"/>
    </source>
</evidence>
<evidence type="ECO:0000256" key="1">
    <source>
        <dbReference type="ARBA" id="ARBA00002332"/>
    </source>
</evidence>
<dbReference type="NCBIfam" id="TIGR00884">
    <property type="entry name" value="guaA_Cterm"/>
    <property type="match status" value="1"/>
</dbReference>
<sequence length="528" mass="58467">MKQQASDIHAYKILILDFGSQYTQLIARRIREIGVYCEIYSCESTDEEIRKFVPNGIILSGGPETVTSDDTPRAPQTVFDLGVPILGICYGMQTMAEQMGGKVESSDHREFGYAQIRARGHSQLLTGIEDHLSAEGYGLLDVWMSHGDRVINLPEGFKLIASSDGAPIAAIAHEEKALYGLQFHPEVTHTKQGGRILARFVLDICGCEALWTAGNIIEDNIHAVREKVGTDHVILALSGGVDSSVVAALLHEAIEEQLTCVFVDTGLLRLHEGDQVMATFAEHMGVKVVRIDAEQRYLEALAGITDPEQKRKIIGNLFIEIFDEEAGKITAAKWLAQGTIYPDVIESASSKTGKAQLIKSHHNVGGLPENMALKLIEPLRELFKDEVRKLGLELGLPADMVNRHPFPGPGLGVRILGEVKKNYADLLRQADAIFIEELYRHDLYNQVSQAFAVFLPVKSVGVMGDGRRYDYVIAIRAVETIDFMTARWAHLPYDFLDLVSRRIINEVPGISRVVYDISGKPPATIEWE</sequence>
<dbReference type="PROSITE" id="PS51553">
    <property type="entry name" value="GMPS_ATP_PPASE"/>
    <property type="match status" value="1"/>
</dbReference>
<proteinExistence type="inferred from homology"/>
<comment type="pathway">
    <text evidence="2 11">Purine metabolism; GMP biosynthesis; GMP from XMP (L-Gln route): step 1/1.</text>
</comment>
<dbReference type="RefSeq" id="WP_174626329.1">
    <property type="nucleotide sequence ID" value="NZ_CADCXN010000071.1"/>
</dbReference>
<dbReference type="GO" id="GO:0005829">
    <property type="term" value="C:cytosol"/>
    <property type="evidence" value="ECO:0007669"/>
    <property type="project" value="TreeGrafter"/>
</dbReference>
<dbReference type="InterPro" id="IPR029062">
    <property type="entry name" value="Class_I_gatase-like"/>
</dbReference>
<keyword evidence="10 11" id="KW-0315">Glutamine amidotransferase</keyword>
<dbReference type="GO" id="GO:0005524">
    <property type="term" value="F:ATP binding"/>
    <property type="evidence" value="ECO:0007669"/>
    <property type="project" value="UniProtKB-UniRule"/>
</dbReference>
<keyword evidence="8 11" id="KW-0658">Purine biosynthesis</keyword>
<dbReference type="GO" id="GO:0003921">
    <property type="term" value="F:GMP synthase activity"/>
    <property type="evidence" value="ECO:0007669"/>
    <property type="project" value="InterPro"/>
</dbReference>
<comment type="caution">
    <text evidence="14">The sequence shown here is derived from an EMBL/GenBank/DDBJ whole genome shotgun (WGS) entry which is preliminary data.</text>
</comment>
<evidence type="ECO:0000256" key="9">
    <source>
        <dbReference type="ARBA" id="ARBA00022840"/>
    </source>
</evidence>
<comment type="function">
    <text evidence="1 11">Catalyzes the synthesis of GMP from XMP.</text>
</comment>
<keyword evidence="6 11" id="KW-0547">Nucleotide-binding</keyword>
<feature type="active site" evidence="11">
    <location>
        <position position="186"/>
    </location>
</feature>
<dbReference type="SUPFAM" id="SSF54810">
    <property type="entry name" value="GMP synthetase C-terminal dimerisation domain"/>
    <property type="match status" value="1"/>
</dbReference>
<evidence type="ECO:0000256" key="5">
    <source>
        <dbReference type="ARBA" id="ARBA00022598"/>
    </source>
</evidence>
<keyword evidence="14" id="KW-0032">Aminotransferase</keyword>
<evidence type="ECO:0000313" key="15">
    <source>
        <dbReference type="Proteomes" id="UP000494216"/>
    </source>
</evidence>
<feature type="domain" description="GMPS ATP-PPase" evidence="13">
    <location>
        <begin position="211"/>
        <end position="403"/>
    </location>
</feature>
<keyword evidence="5 11" id="KW-0436">Ligase</keyword>
<dbReference type="NCBIfam" id="NF000848">
    <property type="entry name" value="PRK00074.1"/>
    <property type="match status" value="1"/>
</dbReference>
<evidence type="ECO:0000256" key="3">
    <source>
        <dbReference type="ARBA" id="ARBA00012746"/>
    </source>
</evidence>
<dbReference type="CDD" id="cd01997">
    <property type="entry name" value="GMP_synthase_C"/>
    <property type="match status" value="1"/>
</dbReference>
<dbReference type="InterPro" id="IPR014729">
    <property type="entry name" value="Rossmann-like_a/b/a_fold"/>
</dbReference>
<dbReference type="PANTHER" id="PTHR11922">
    <property type="entry name" value="GMP SYNTHASE-RELATED"/>
    <property type="match status" value="1"/>
</dbReference>
<dbReference type="Pfam" id="PF00958">
    <property type="entry name" value="GMP_synt_C"/>
    <property type="match status" value="1"/>
</dbReference>
<evidence type="ECO:0000256" key="11">
    <source>
        <dbReference type="HAMAP-Rule" id="MF_00344"/>
    </source>
</evidence>
<feature type="active site" evidence="11">
    <location>
        <position position="184"/>
    </location>
</feature>
<dbReference type="HAMAP" id="MF_00344">
    <property type="entry name" value="GMP_synthase"/>
    <property type="match status" value="1"/>
</dbReference>
<dbReference type="Proteomes" id="UP000494216">
    <property type="component" value="Unassembled WGS sequence"/>
</dbReference>
<dbReference type="Gene3D" id="3.40.50.880">
    <property type="match status" value="1"/>
</dbReference>
<dbReference type="InterPro" id="IPR001674">
    <property type="entry name" value="GMP_synth_C"/>
</dbReference>
<dbReference type="Pfam" id="PF02540">
    <property type="entry name" value="NAD_synthase"/>
    <property type="match status" value="1"/>
</dbReference>
<dbReference type="InterPro" id="IPR022955">
    <property type="entry name" value="GMP_synthase"/>
</dbReference>
<dbReference type="Pfam" id="PF00117">
    <property type="entry name" value="GATase"/>
    <property type="match status" value="1"/>
</dbReference>
<dbReference type="InterPro" id="IPR025777">
    <property type="entry name" value="GMPS_ATP_PPase_dom"/>
</dbReference>
<dbReference type="CDD" id="cd01742">
    <property type="entry name" value="GATase1_GMP_Synthase"/>
    <property type="match status" value="1"/>
</dbReference>
<dbReference type="PRINTS" id="PR00099">
    <property type="entry name" value="CPSGATASE"/>
</dbReference>
<keyword evidence="14" id="KW-0808">Transferase</keyword>
<gene>
    <name evidence="11 14" type="primary">guaA</name>
    <name evidence="14" type="ORF">METHB2_410002</name>
</gene>
<dbReference type="SUPFAM" id="SSF52317">
    <property type="entry name" value="Class I glutamine amidotransferase-like"/>
    <property type="match status" value="1"/>
</dbReference>
<dbReference type="InterPro" id="IPR017926">
    <property type="entry name" value="GATASE"/>
</dbReference>
<dbReference type="NCBIfam" id="TIGR00888">
    <property type="entry name" value="guaA_Nterm"/>
    <property type="match status" value="1"/>
</dbReference>
<keyword evidence="9 11" id="KW-0067">ATP-binding</keyword>
<dbReference type="PROSITE" id="PS51273">
    <property type="entry name" value="GATASE_TYPE_1"/>
    <property type="match status" value="1"/>
</dbReference>
<dbReference type="InterPro" id="IPR004739">
    <property type="entry name" value="GMP_synth_GATase"/>
</dbReference>
<protein>
    <recommendedName>
        <fullName evidence="4 11">GMP synthase [glutamine-hydrolyzing]</fullName>
        <ecNumber evidence="3 11">6.3.5.2</ecNumber>
    </recommendedName>
    <alternativeName>
        <fullName evidence="11">GMP synthetase</fullName>
    </alternativeName>
    <alternativeName>
        <fullName evidence="11">Glutamine amidotransferase</fullName>
    </alternativeName>
</protein>
<dbReference type="InterPro" id="IPR022310">
    <property type="entry name" value="NAD/GMP_synthase"/>
</dbReference>
<accession>A0A8S0XJN0</accession>
<organism evidence="14 15">
    <name type="scientific">Candidatus Methylobacter favarea</name>
    <dbReference type="NCBI Taxonomy" id="2707345"/>
    <lineage>
        <taxon>Bacteria</taxon>
        <taxon>Pseudomonadati</taxon>
        <taxon>Pseudomonadota</taxon>
        <taxon>Gammaproteobacteria</taxon>
        <taxon>Methylococcales</taxon>
        <taxon>Methylococcaceae</taxon>
        <taxon>Methylobacter</taxon>
    </lineage>
</organism>
<name>A0A8S0XJN0_9GAMM</name>
<comment type="catalytic activity">
    <reaction evidence="11">
        <text>XMP + L-glutamine + ATP + H2O = GMP + L-glutamate + AMP + diphosphate + 2 H(+)</text>
        <dbReference type="Rhea" id="RHEA:11680"/>
        <dbReference type="ChEBI" id="CHEBI:15377"/>
        <dbReference type="ChEBI" id="CHEBI:15378"/>
        <dbReference type="ChEBI" id="CHEBI:29985"/>
        <dbReference type="ChEBI" id="CHEBI:30616"/>
        <dbReference type="ChEBI" id="CHEBI:33019"/>
        <dbReference type="ChEBI" id="CHEBI:57464"/>
        <dbReference type="ChEBI" id="CHEBI:58115"/>
        <dbReference type="ChEBI" id="CHEBI:58359"/>
        <dbReference type="ChEBI" id="CHEBI:456215"/>
        <dbReference type="EC" id="6.3.5.2"/>
    </reaction>
</comment>
<dbReference type="AlphaFoldDB" id="A0A8S0XJN0"/>
<feature type="active site" description="Nucleophile" evidence="11">
    <location>
        <position position="89"/>
    </location>
</feature>
<comment type="subunit">
    <text evidence="11">Homodimer.</text>
</comment>
<keyword evidence="7 11" id="KW-0332">GMP biosynthesis</keyword>